<organism evidence="3 4">
    <name type="scientific">Stomoxys calcitrans</name>
    <name type="common">Stable fly</name>
    <name type="synonym">Conops calcitrans</name>
    <dbReference type="NCBI Taxonomy" id="35570"/>
    <lineage>
        <taxon>Eukaryota</taxon>
        <taxon>Metazoa</taxon>
        <taxon>Ecdysozoa</taxon>
        <taxon>Arthropoda</taxon>
        <taxon>Hexapoda</taxon>
        <taxon>Insecta</taxon>
        <taxon>Pterygota</taxon>
        <taxon>Neoptera</taxon>
        <taxon>Endopterygota</taxon>
        <taxon>Diptera</taxon>
        <taxon>Brachycera</taxon>
        <taxon>Muscomorpha</taxon>
        <taxon>Muscoidea</taxon>
        <taxon>Muscidae</taxon>
        <taxon>Stomoxys</taxon>
    </lineage>
</organism>
<dbReference type="InterPro" id="IPR036390">
    <property type="entry name" value="WH_DNA-bd_sf"/>
</dbReference>
<gene>
    <name evidence="3" type="primary">106082800</name>
</gene>
<evidence type="ECO:0000256" key="1">
    <source>
        <dbReference type="SAM" id="MobiDB-lite"/>
    </source>
</evidence>
<sequence length="285" mass="32486">MSAPVSNQTKRKLPTTVQMINEALLQSDQRKGTTLRSIYTYIEEKYSLDLSKRRVNFAKKHLVALMESKELTNLTATGLRGHFKLTNKKSFERSVNVRSKRKKKQLPAVSATALQDPLPPSQVYELEERIPAPGKRKKHLNVLPPPQLPTLRKRPPAPIPTPTQNEAITLEECIPPPSSQVYEYTEEVPVIRRKPGKSKNLNVLKNRILQRNFQRELDSPMVPIRASTPIERLRFPLAPRKSKSASRSPTVADVEMTPRTSLSDKRKRLRRIQNTPDLLHDLSSS</sequence>
<evidence type="ECO:0000313" key="3">
    <source>
        <dbReference type="EnsemblMetazoa" id="SCAU011882-PA"/>
    </source>
</evidence>
<dbReference type="InterPro" id="IPR005818">
    <property type="entry name" value="Histone_H1/H5_H15"/>
</dbReference>
<dbReference type="SUPFAM" id="SSF46785">
    <property type="entry name" value="Winged helix' DNA-binding domain"/>
    <property type="match status" value="1"/>
</dbReference>
<dbReference type="SMART" id="SM00526">
    <property type="entry name" value="H15"/>
    <property type="match status" value="1"/>
</dbReference>
<accession>A0A1I8PX02</accession>
<dbReference type="VEuPathDB" id="VectorBase:SCAU011882"/>
<dbReference type="Gene3D" id="1.10.10.10">
    <property type="entry name" value="Winged helix-like DNA-binding domain superfamily/Winged helix DNA-binding domain"/>
    <property type="match status" value="1"/>
</dbReference>
<protein>
    <recommendedName>
        <fullName evidence="2">H15 domain-containing protein</fullName>
    </recommendedName>
</protein>
<feature type="domain" description="H15" evidence="2">
    <location>
        <begin position="12"/>
        <end position="87"/>
    </location>
</feature>
<feature type="compositionally biased region" description="Polar residues" evidence="1">
    <location>
        <begin position="272"/>
        <end position="285"/>
    </location>
</feature>
<dbReference type="OrthoDB" id="8251629at2759"/>
<evidence type="ECO:0000313" key="4">
    <source>
        <dbReference type="Proteomes" id="UP000095300"/>
    </source>
</evidence>
<dbReference type="GO" id="GO:0006334">
    <property type="term" value="P:nucleosome assembly"/>
    <property type="evidence" value="ECO:0007669"/>
    <property type="project" value="InterPro"/>
</dbReference>
<name>A0A1I8PX02_STOCA</name>
<reference evidence="3" key="1">
    <citation type="submission" date="2020-05" db="UniProtKB">
        <authorList>
            <consortium name="EnsemblMetazoa"/>
        </authorList>
    </citation>
    <scope>IDENTIFICATION</scope>
    <source>
        <strain evidence="3">USDA</strain>
    </source>
</reference>
<proteinExistence type="predicted"/>
<dbReference type="GO" id="GO:0000786">
    <property type="term" value="C:nucleosome"/>
    <property type="evidence" value="ECO:0007669"/>
    <property type="project" value="InterPro"/>
</dbReference>
<dbReference type="CDD" id="cd00073">
    <property type="entry name" value="H15"/>
    <property type="match status" value="1"/>
</dbReference>
<feature type="region of interest" description="Disordered" evidence="1">
    <location>
        <begin position="136"/>
        <end position="159"/>
    </location>
</feature>
<evidence type="ECO:0000259" key="2">
    <source>
        <dbReference type="PROSITE" id="PS51504"/>
    </source>
</evidence>
<feature type="region of interest" description="Disordered" evidence="1">
    <location>
        <begin position="238"/>
        <end position="285"/>
    </location>
</feature>
<dbReference type="AlphaFoldDB" id="A0A1I8PX02"/>
<dbReference type="Pfam" id="PF00538">
    <property type="entry name" value="Linker_histone"/>
    <property type="match status" value="1"/>
</dbReference>
<dbReference type="PROSITE" id="PS51504">
    <property type="entry name" value="H15"/>
    <property type="match status" value="1"/>
</dbReference>
<dbReference type="EnsemblMetazoa" id="SCAU011882-RA">
    <property type="protein sequence ID" value="SCAU011882-PA"/>
    <property type="gene ID" value="SCAU011882"/>
</dbReference>
<dbReference type="Proteomes" id="UP000095300">
    <property type="component" value="Unassembled WGS sequence"/>
</dbReference>
<dbReference type="InterPro" id="IPR036388">
    <property type="entry name" value="WH-like_DNA-bd_sf"/>
</dbReference>
<dbReference type="GO" id="GO:0003677">
    <property type="term" value="F:DNA binding"/>
    <property type="evidence" value="ECO:0007669"/>
    <property type="project" value="InterPro"/>
</dbReference>
<dbReference type="KEGG" id="scac:106082800"/>
<keyword evidence="4" id="KW-1185">Reference proteome</keyword>